<dbReference type="SUPFAM" id="SSF53756">
    <property type="entry name" value="UDP-Glycosyltransferase/glycogen phosphorylase"/>
    <property type="match status" value="1"/>
</dbReference>
<dbReference type="CDD" id="cd03784">
    <property type="entry name" value="GT1_Gtf-like"/>
    <property type="match status" value="1"/>
</dbReference>
<sequence>MDSEKGTFKVLMFPWLAHGHISPFLELAKNLSERNFHSYICSSPVNLTSIKNKIPQKYSHSIHLLELHLPSLPELPPHYHTTNGLPLHLHSTLRKALKMSKPSFQNLLETLKPDLLIHDIILLWAGGVASRLNVRSVAFFTSGATMFSYFCHLGRHPGIEFPFRAIRLSGFELSMVRGNMESAMNEEKDPDDEAFQSNNGMILVNTSREMEGKYIDYLFEMIKREIIPIGAWVRSPNIGDDNDDSEMIMEWLGKKGEFSSVFVSFGSEYFLKKEEIEEIAYGLELSNVNFIWIIRFPKGEDKRVENALPNGFLERVGERAKIVEKWAPQAKILSHPSVGGFVSHCGWNSLKESIDFGVPIIAMPMHLDQPMNAKLVVELGVGVEVKRDDKGMLQREEISKVIKDVVFGENGGSLRRKVGEQREKIRMKSREEMEGVVEKLKEVCRKSIGTKDRIEGRLGEEST</sequence>
<protein>
    <recommendedName>
        <fullName evidence="5">Glycosyltransferase</fullName>
        <ecNumber evidence="5">2.4.1.-</ecNumber>
    </recommendedName>
</protein>
<dbReference type="GO" id="GO:0016138">
    <property type="term" value="P:glycoside biosynthetic process"/>
    <property type="evidence" value="ECO:0007669"/>
    <property type="project" value="UniProtKB-ARBA"/>
</dbReference>
<keyword evidence="3 4" id="KW-0808">Transferase</keyword>
<dbReference type="InterPro" id="IPR002213">
    <property type="entry name" value="UDP_glucos_trans"/>
</dbReference>
<keyword evidence="2 4" id="KW-0328">Glycosyltransferase</keyword>
<comment type="caution">
    <text evidence="7">The sequence shown here is derived from an EMBL/GenBank/DDBJ whole genome shotgun (WGS) entry which is preliminary data.</text>
</comment>
<dbReference type="PROSITE" id="PS00375">
    <property type="entry name" value="UDPGT"/>
    <property type="match status" value="1"/>
</dbReference>
<name>A0AAV6Y9U9_9LAMI</name>
<keyword evidence="8" id="KW-1185">Reference proteome</keyword>
<evidence type="ECO:0000256" key="4">
    <source>
        <dbReference type="RuleBase" id="RU003718"/>
    </source>
</evidence>
<accession>A0AAV6Y9U9</accession>
<comment type="similarity">
    <text evidence="1 4">Belongs to the UDP-glycosyltransferase family.</text>
</comment>
<dbReference type="EC" id="2.4.1.-" evidence="5"/>
<dbReference type="EMBL" id="WHWC01000001">
    <property type="protein sequence ID" value="KAG8390545.1"/>
    <property type="molecule type" value="Genomic_DNA"/>
</dbReference>
<reference evidence="7" key="1">
    <citation type="submission" date="2019-10" db="EMBL/GenBank/DDBJ databases">
        <authorList>
            <person name="Zhang R."/>
            <person name="Pan Y."/>
            <person name="Wang J."/>
            <person name="Ma R."/>
            <person name="Yu S."/>
        </authorList>
    </citation>
    <scope>NUCLEOTIDE SEQUENCE</scope>
    <source>
        <strain evidence="7">LA-IB0</strain>
        <tissue evidence="7">Leaf</tissue>
    </source>
</reference>
<dbReference type="PANTHER" id="PTHR48044">
    <property type="entry name" value="GLYCOSYLTRANSFERASE"/>
    <property type="match status" value="1"/>
</dbReference>
<feature type="domain" description="Glycosyltransferase N-terminal" evidence="6">
    <location>
        <begin position="10"/>
        <end position="220"/>
    </location>
</feature>
<dbReference type="GO" id="GO:0008194">
    <property type="term" value="F:UDP-glycosyltransferase activity"/>
    <property type="evidence" value="ECO:0007669"/>
    <property type="project" value="InterPro"/>
</dbReference>
<organism evidence="7 8">
    <name type="scientific">Buddleja alternifolia</name>
    <dbReference type="NCBI Taxonomy" id="168488"/>
    <lineage>
        <taxon>Eukaryota</taxon>
        <taxon>Viridiplantae</taxon>
        <taxon>Streptophyta</taxon>
        <taxon>Embryophyta</taxon>
        <taxon>Tracheophyta</taxon>
        <taxon>Spermatophyta</taxon>
        <taxon>Magnoliopsida</taxon>
        <taxon>eudicotyledons</taxon>
        <taxon>Gunneridae</taxon>
        <taxon>Pentapetalae</taxon>
        <taxon>asterids</taxon>
        <taxon>lamiids</taxon>
        <taxon>Lamiales</taxon>
        <taxon>Scrophulariaceae</taxon>
        <taxon>Buddlejeae</taxon>
        <taxon>Buddleja</taxon>
    </lineage>
</organism>
<dbReference type="Pfam" id="PF26168">
    <property type="entry name" value="Glyco_transf_N"/>
    <property type="match status" value="1"/>
</dbReference>
<evidence type="ECO:0000256" key="2">
    <source>
        <dbReference type="ARBA" id="ARBA00022676"/>
    </source>
</evidence>
<dbReference type="InterPro" id="IPR035595">
    <property type="entry name" value="UDP_glycos_trans_CS"/>
</dbReference>
<dbReference type="AlphaFoldDB" id="A0AAV6Y9U9"/>
<proteinExistence type="inferred from homology"/>
<evidence type="ECO:0000313" key="7">
    <source>
        <dbReference type="EMBL" id="KAG8390545.1"/>
    </source>
</evidence>
<evidence type="ECO:0000313" key="8">
    <source>
        <dbReference type="Proteomes" id="UP000826271"/>
    </source>
</evidence>
<dbReference type="Pfam" id="PF00201">
    <property type="entry name" value="UDPGT"/>
    <property type="match status" value="1"/>
</dbReference>
<dbReference type="Gene3D" id="3.40.50.2000">
    <property type="entry name" value="Glycogen Phosphorylase B"/>
    <property type="match status" value="2"/>
</dbReference>
<dbReference type="Proteomes" id="UP000826271">
    <property type="component" value="Unassembled WGS sequence"/>
</dbReference>
<evidence type="ECO:0000259" key="6">
    <source>
        <dbReference type="Pfam" id="PF26168"/>
    </source>
</evidence>
<dbReference type="FunFam" id="3.40.50.2000:FF:000060">
    <property type="entry name" value="Glycosyltransferase"/>
    <property type="match status" value="1"/>
</dbReference>
<gene>
    <name evidence="7" type="ORF">BUALT_Bualt01G0094600</name>
</gene>
<evidence type="ECO:0000256" key="3">
    <source>
        <dbReference type="ARBA" id="ARBA00022679"/>
    </source>
</evidence>
<evidence type="ECO:0000256" key="1">
    <source>
        <dbReference type="ARBA" id="ARBA00009995"/>
    </source>
</evidence>
<dbReference type="InterPro" id="IPR058980">
    <property type="entry name" value="Glyco_transf_N"/>
</dbReference>
<dbReference type="PANTHER" id="PTHR48044:SF14">
    <property type="entry name" value="GLYCOSYLTRANSFERASE"/>
    <property type="match status" value="1"/>
</dbReference>
<evidence type="ECO:0000256" key="5">
    <source>
        <dbReference type="RuleBase" id="RU362057"/>
    </source>
</evidence>